<dbReference type="Gene3D" id="3.40.50.720">
    <property type="entry name" value="NAD(P)-binding Rossmann-like Domain"/>
    <property type="match status" value="1"/>
</dbReference>
<dbReference type="InterPro" id="IPR016040">
    <property type="entry name" value="NAD(P)-bd_dom"/>
</dbReference>
<protein>
    <submittedName>
        <fullName evidence="4">Dihydroflavonol 4-reductase</fullName>
    </submittedName>
</protein>
<dbReference type="EMBL" id="QGMI01000305">
    <property type="protein sequence ID" value="TVY42888.1"/>
    <property type="molecule type" value="Genomic_DNA"/>
</dbReference>
<proteinExistence type="inferred from homology"/>
<accession>A0A8H8UCY3</accession>
<comment type="caution">
    <text evidence="4">The sequence shown here is derived from an EMBL/GenBank/DDBJ whole genome shotgun (WGS) entry which is preliminary data.</text>
</comment>
<organism evidence="4 5">
    <name type="scientific">Lachnellula occidentalis</name>
    <dbReference type="NCBI Taxonomy" id="215460"/>
    <lineage>
        <taxon>Eukaryota</taxon>
        <taxon>Fungi</taxon>
        <taxon>Dikarya</taxon>
        <taxon>Ascomycota</taxon>
        <taxon>Pezizomycotina</taxon>
        <taxon>Leotiomycetes</taxon>
        <taxon>Helotiales</taxon>
        <taxon>Lachnaceae</taxon>
        <taxon>Lachnellula</taxon>
    </lineage>
</organism>
<comment type="similarity">
    <text evidence="2">Belongs to the NAD(P)-dependent epimerase/dehydratase family. Dihydroflavonol-4-reductase subfamily.</text>
</comment>
<evidence type="ECO:0000313" key="4">
    <source>
        <dbReference type="EMBL" id="TVY42888.1"/>
    </source>
</evidence>
<keyword evidence="5" id="KW-1185">Reference proteome</keyword>
<reference evidence="4 5" key="1">
    <citation type="submission" date="2018-05" db="EMBL/GenBank/DDBJ databases">
        <title>Genome sequencing and assembly of the regulated plant pathogen Lachnellula willkommii and related sister species for the development of diagnostic species identification markers.</title>
        <authorList>
            <person name="Giroux E."/>
            <person name="Bilodeau G."/>
        </authorList>
    </citation>
    <scope>NUCLEOTIDE SEQUENCE [LARGE SCALE GENOMIC DNA]</scope>
    <source>
        <strain evidence="4 5">CBS 160.35</strain>
    </source>
</reference>
<evidence type="ECO:0000256" key="2">
    <source>
        <dbReference type="ARBA" id="ARBA00023445"/>
    </source>
</evidence>
<gene>
    <name evidence="4" type="primary">DFRA</name>
    <name evidence="4" type="ORF">LOCC1_G003978</name>
</gene>
<evidence type="ECO:0000259" key="3">
    <source>
        <dbReference type="Pfam" id="PF13460"/>
    </source>
</evidence>
<dbReference type="Pfam" id="PF13460">
    <property type="entry name" value="NAD_binding_10"/>
    <property type="match status" value="1"/>
</dbReference>
<dbReference type="Proteomes" id="UP000443090">
    <property type="component" value="Unassembled WGS sequence"/>
</dbReference>
<evidence type="ECO:0000313" key="5">
    <source>
        <dbReference type="Proteomes" id="UP000443090"/>
    </source>
</evidence>
<dbReference type="InterPro" id="IPR050425">
    <property type="entry name" value="NAD(P)_dehydrat-like"/>
</dbReference>
<dbReference type="PANTHER" id="PTHR10366">
    <property type="entry name" value="NAD DEPENDENT EPIMERASE/DEHYDRATASE"/>
    <property type="match status" value="1"/>
</dbReference>
<dbReference type="InterPro" id="IPR036291">
    <property type="entry name" value="NAD(P)-bd_dom_sf"/>
</dbReference>
<keyword evidence="1" id="KW-0560">Oxidoreductase</keyword>
<dbReference type="GO" id="GO:0016616">
    <property type="term" value="F:oxidoreductase activity, acting on the CH-OH group of donors, NAD or NADP as acceptor"/>
    <property type="evidence" value="ECO:0007669"/>
    <property type="project" value="TreeGrafter"/>
</dbReference>
<dbReference type="AlphaFoldDB" id="A0A8H8UCY3"/>
<sequence>MFPNPHIKDLLFPTTGTLLITGATGNVASNIIIEALSLGLSVIGTVRKTSSIPILASLFNNPAYSSVVIADISSPGVFDDVVKGVDAILLTATPTYGPVDPEDLVPQSVAYVTGVARSALAAKRVKRIVYTGTIPVVFSPGKAYKQDRTTWGKAGEL</sequence>
<feature type="domain" description="NAD(P)-binding" evidence="3">
    <location>
        <begin position="22"/>
        <end position="138"/>
    </location>
</feature>
<dbReference type="OrthoDB" id="3554764at2759"/>
<dbReference type="PANTHER" id="PTHR10366:SF562">
    <property type="entry name" value="ALDEHYDE REDUCTASE II (AFU_ORTHOLOGUE AFUA_1G11360)"/>
    <property type="match status" value="1"/>
</dbReference>
<name>A0A8H8UCY3_9HELO</name>
<dbReference type="SUPFAM" id="SSF51735">
    <property type="entry name" value="NAD(P)-binding Rossmann-fold domains"/>
    <property type="match status" value="1"/>
</dbReference>
<evidence type="ECO:0000256" key="1">
    <source>
        <dbReference type="ARBA" id="ARBA00023002"/>
    </source>
</evidence>